<evidence type="ECO:0000313" key="3">
    <source>
        <dbReference type="Proteomes" id="UP000186922"/>
    </source>
</evidence>
<comment type="caution">
    <text evidence="2">The sequence shown here is derived from an EMBL/GenBank/DDBJ whole genome shotgun (WGS) entry which is preliminary data.</text>
</comment>
<organism evidence="2 3">
    <name type="scientific">Ramazzottius varieornatus</name>
    <name type="common">Water bear</name>
    <name type="synonym">Tardigrade</name>
    <dbReference type="NCBI Taxonomy" id="947166"/>
    <lineage>
        <taxon>Eukaryota</taxon>
        <taxon>Metazoa</taxon>
        <taxon>Ecdysozoa</taxon>
        <taxon>Tardigrada</taxon>
        <taxon>Eutardigrada</taxon>
        <taxon>Parachela</taxon>
        <taxon>Hypsibioidea</taxon>
        <taxon>Ramazzottiidae</taxon>
        <taxon>Ramazzottius</taxon>
    </lineage>
</organism>
<evidence type="ECO:0000256" key="1">
    <source>
        <dbReference type="SAM" id="Phobius"/>
    </source>
</evidence>
<gene>
    <name evidence="2" type="primary">RvY_08475-1</name>
    <name evidence="2" type="synonym">RvY_08475.1</name>
    <name evidence="2" type="ORF">RvY_08475</name>
</gene>
<name>A0A1D1VAK2_RAMVA</name>
<accession>A0A1D1VAK2</accession>
<dbReference type="EMBL" id="BDGG01000004">
    <property type="protein sequence ID" value="GAU97122.1"/>
    <property type="molecule type" value="Genomic_DNA"/>
</dbReference>
<feature type="transmembrane region" description="Helical" evidence="1">
    <location>
        <begin position="78"/>
        <end position="99"/>
    </location>
</feature>
<keyword evidence="1" id="KW-0812">Transmembrane</keyword>
<proteinExistence type="predicted"/>
<sequence length="149" mass="16579">MAYPYILYKTLCGTKIRRVNTLSTHHPTRHTGSITTRHDDAPAAHLRHVTSTATIQAGGEPVENTCWGRLRGRGGGQFLTLSLLTVNVIVSLLPMQIYFTLLLFGINPPGMFNIISIPYSLSWIIDPTLFLLTLKTLRVATKRSFKPCS</sequence>
<reference evidence="2 3" key="1">
    <citation type="journal article" date="2016" name="Nat. Commun.">
        <title>Extremotolerant tardigrade genome and improved radiotolerance of human cultured cells by tardigrade-unique protein.</title>
        <authorList>
            <person name="Hashimoto T."/>
            <person name="Horikawa D.D."/>
            <person name="Saito Y."/>
            <person name="Kuwahara H."/>
            <person name="Kozuka-Hata H."/>
            <person name="Shin-I T."/>
            <person name="Minakuchi Y."/>
            <person name="Ohishi K."/>
            <person name="Motoyama A."/>
            <person name="Aizu T."/>
            <person name="Enomoto A."/>
            <person name="Kondo K."/>
            <person name="Tanaka S."/>
            <person name="Hara Y."/>
            <person name="Koshikawa S."/>
            <person name="Sagara H."/>
            <person name="Miura T."/>
            <person name="Yokobori S."/>
            <person name="Miyagawa K."/>
            <person name="Suzuki Y."/>
            <person name="Kubo T."/>
            <person name="Oyama M."/>
            <person name="Kohara Y."/>
            <person name="Fujiyama A."/>
            <person name="Arakawa K."/>
            <person name="Katayama T."/>
            <person name="Toyoda A."/>
            <person name="Kunieda T."/>
        </authorList>
    </citation>
    <scope>NUCLEOTIDE SEQUENCE [LARGE SCALE GENOMIC DNA]</scope>
    <source>
        <strain evidence="2 3">YOKOZUNA-1</strain>
    </source>
</reference>
<keyword evidence="1" id="KW-0472">Membrane</keyword>
<evidence type="ECO:0000313" key="2">
    <source>
        <dbReference type="EMBL" id="GAU97122.1"/>
    </source>
</evidence>
<feature type="transmembrane region" description="Helical" evidence="1">
    <location>
        <begin position="111"/>
        <end position="134"/>
    </location>
</feature>
<dbReference type="Proteomes" id="UP000186922">
    <property type="component" value="Unassembled WGS sequence"/>
</dbReference>
<keyword evidence="1" id="KW-1133">Transmembrane helix</keyword>
<keyword evidence="3" id="KW-1185">Reference proteome</keyword>
<protein>
    <submittedName>
        <fullName evidence="2">Uncharacterized protein</fullName>
    </submittedName>
</protein>
<dbReference type="AlphaFoldDB" id="A0A1D1VAK2"/>